<evidence type="ECO:0000313" key="3">
    <source>
        <dbReference type="Proteomes" id="UP000433101"/>
    </source>
</evidence>
<dbReference type="InterPro" id="IPR051531">
    <property type="entry name" value="N-acetyltransferase"/>
</dbReference>
<feature type="domain" description="N-acetyltransferase" evidence="1">
    <location>
        <begin position="8"/>
        <end position="169"/>
    </location>
</feature>
<organism evidence="2 3">
    <name type="scientific">Stappia sediminis</name>
    <dbReference type="NCBI Taxonomy" id="2692190"/>
    <lineage>
        <taxon>Bacteria</taxon>
        <taxon>Pseudomonadati</taxon>
        <taxon>Pseudomonadota</taxon>
        <taxon>Alphaproteobacteria</taxon>
        <taxon>Hyphomicrobiales</taxon>
        <taxon>Stappiaceae</taxon>
        <taxon>Stappia</taxon>
    </lineage>
</organism>
<dbReference type="Gene3D" id="3.40.630.30">
    <property type="match status" value="1"/>
</dbReference>
<keyword evidence="2" id="KW-0808">Transferase</keyword>
<dbReference type="PANTHER" id="PTHR43792:SF1">
    <property type="entry name" value="N-ACETYLTRANSFERASE DOMAIN-CONTAINING PROTEIN"/>
    <property type="match status" value="1"/>
</dbReference>
<evidence type="ECO:0000313" key="2">
    <source>
        <dbReference type="EMBL" id="MXN64817.1"/>
    </source>
</evidence>
<dbReference type="PANTHER" id="PTHR43792">
    <property type="entry name" value="GNAT FAMILY, PUTATIVE (AFU_ORTHOLOGUE AFUA_3G00765)-RELATED-RELATED"/>
    <property type="match status" value="1"/>
</dbReference>
<dbReference type="EMBL" id="WUMV01000003">
    <property type="protein sequence ID" value="MXN64817.1"/>
    <property type="molecule type" value="Genomic_DNA"/>
</dbReference>
<gene>
    <name evidence="2" type="ORF">GR183_07850</name>
</gene>
<dbReference type="InterPro" id="IPR000182">
    <property type="entry name" value="GNAT_dom"/>
</dbReference>
<dbReference type="Proteomes" id="UP000433101">
    <property type="component" value="Unassembled WGS sequence"/>
</dbReference>
<evidence type="ECO:0000259" key="1">
    <source>
        <dbReference type="PROSITE" id="PS51186"/>
    </source>
</evidence>
<dbReference type="Pfam" id="PF13302">
    <property type="entry name" value="Acetyltransf_3"/>
    <property type="match status" value="1"/>
</dbReference>
<comment type="caution">
    <text evidence="2">The sequence shown here is derived from an EMBL/GenBank/DDBJ whole genome shotgun (WGS) entry which is preliminary data.</text>
</comment>
<dbReference type="GO" id="GO:0016747">
    <property type="term" value="F:acyltransferase activity, transferring groups other than amino-acyl groups"/>
    <property type="evidence" value="ECO:0007669"/>
    <property type="project" value="InterPro"/>
</dbReference>
<protein>
    <submittedName>
        <fullName evidence="2">GNAT family N-acetyltransferase</fullName>
    </submittedName>
</protein>
<dbReference type="RefSeq" id="WP_160775062.1">
    <property type="nucleotide sequence ID" value="NZ_WUMV01000003.1"/>
</dbReference>
<accession>A0A7X3S7J2</accession>
<dbReference type="PROSITE" id="PS51186">
    <property type="entry name" value="GNAT"/>
    <property type="match status" value="1"/>
</dbReference>
<keyword evidence="3" id="KW-1185">Reference proteome</keyword>
<dbReference type="AlphaFoldDB" id="A0A7X3S7J2"/>
<dbReference type="InterPro" id="IPR016181">
    <property type="entry name" value="Acyl_CoA_acyltransferase"/>
</dbReference>
<reference evidence="2 3" key="1">
    <citation type="submission" date="2019-12" db="EMBL/GenBank/DDBJ databases">
        <authorList>
            <person name="Li M."/>
        </authorList>
    </citation>
    <scope>NUCLEOTIDE SEQUENCE [LARGE SCALE GENOMIC DNA]</scope>
    <source>
        <strain evidence="2 3">GBMRC 2046</strain>
    </source>
</reference>
<sequence>MYLETERLVIRDWKDEDLEPMRKMNSDPRVMEYFPSVLSSSESDALVERCEMKVKRDGFSLLPVDLKESGQFGGIVGLNRPQYEKPLPFEPCVEIGWRLPVSSWGKGYASEAASALLRFGFETLDLDEIVSFTAEINKRSMRVMERIGMKRDLDGDFQHPMIEDGHPLRPHVLYRLRRSEWHARAV</sequence>
<name>A0A7X3S7J2_9HYPH</name>
<dbReference type="SUPFAM" id="SSF55729">
    <property type="entry name" value="Acyl-CoA N-acyltransferases (Nat)"/>
    <property type="match status" value="1"/>
</dbReference>
<proteinExistence type="predicted"/>